<dbReference type="GO" id="GO:0050660">
    <property type="term" value="F:flavin adenine dinucleotide binding"/>
    <property type="evidence" value="ECO:0007669"/>
    <property type="project" value="InterPro"/>
</dbReference>
<name>A0A916WYU1_9SPHN</name>
<proteinExistence type="predicted"/>
<evidence type="ECO:0000313" key="1">
    <source>
        <dbReference type="EMBL" id="GGB40133.1"/>
    </source>
</evidence>
<comment type="caution">
    <text evidence="1">The sequence shown here is derived from an EMBL/GenBank/DDBJ whole genome shotgun (WGS) entry which is preliminary data.</text>
</comment>
<reference evidence="1" key="2">
    <citation type="submission" date="2020-09" db="EMBL/GenBank/DDBJ databases">
        <authorList>
            <person name="Sun Q."/>
            <person name="Zhou Y."/>
        </authorList>
    </citation>
    <scope>NUCLEOTIDE SEQUENCE</scope>
    <source>
        <strain evidence="1">CGMCC 1.15330</strain>
    </source>
</reference>
<reference evidence="1" key="1">
    <citation type="journal article" date="2014" name="Int. J. Syst. Evol. Microbiol.">
        <title>Complete genome sequence of Corynebacterium casei LMG S-19264T (=DSM 44701T), isolated from a smear-ripened cheese.</title>
        <authorList>
            <consortium name="US DOE Joint Genome Institute (JGI-PGF)"/>
            <person name="Walter F."/>
            <person name="Albersmeier A."/>
            <person name="Kalinowski J."/>
            <person name="Ruckert C."/>
        </authorList>
    </citation>
    <scope>NUCLEOTIDE SEQUENCE</scope>
    <source>
        <strain evidence="1">CGMCC 1.15330</strain>
    </source>
</reference>
<dbReference type="InterPro" id="IPR037069">
    <property type="entry name" value="AcylCoA_DH/ox_N_sf"/>
</dbReference>
<keyword evidence="2" id="KW-1185">Reference proteome</keyword>
<dbReference type="Proteomes" id="UP000623067">
    <property type="component" value="Unassembled WGS sequence"/>
</dbReference>
<dbReference type="RefSeq" id="WP_188660175.1">
    <property type="nucleotide sequence ID" value="NZ_BMIH01000005.1"/>
</dbReference>
<sequence>MIDLRRAIAARSTLLPGLGDPVDRDALLQLLRLLFETGRADLPLGRLFEGHVDAVQIVLRYGTAAQRERVAAAVADGAAFGVWNADLAGEPLGLTGMRLTGGKSFASGAGLLSHALIGIDGVGGRQLLLLDLARTPPSIDRAFWRVTGMQRSETHVVRWRDAPVAEDDLIGAPGDYVREPWFSGGALRFAAVQAGGIAALLDHSAAHLVAAGRAGDPHQAGRLAALYGLAEAAAGAIRTAAAGWFGDEAARLPLVAAARAAVYAAGGPAIELAEQAVGVQSLFAAHPLAATIADLSMYLRQPAPDAQRMHVGAAVASGLLTAGL</sequence>
<dbReference type="EMBL" id="BMIH01000005">
    <property type="protein sequence ID" value="GGB40133.1"/>
    <property type="molecule type" value="Genomic_DNA"/>
</dbReference>
<dbReference type="Gene3D" id="1.10.540.10">
    <property type="entry name" value="Acyl-CoA dehydrogenase/oxidase, N-terminal domain"/>
    <property type="match status" value="1"/>
</dbReference>
<dbReference type="GO" id="GO:0016627">
    <property type="term" value="F:oxidoreductase activity, acting on the CH-CH group of donors"/>
    <property type="evidence" value="ECO:0007669"/>
    <property type="project" value="InterPro"/>
</dbReference>
<accession>A0A916WYU1</accession>
<dbReference type="AlphaFoldDB" id="A0A916WYU1"/>
<gene>
    <name evidence="1" type="ORF">GCM10011380_31990</name>
</gene>
<evidence type="ECO:0000313" key="2">
    <source>
        <dbReference type="Proteomes" id="UP000623067"/>
    </source>
</evidence>
<organism evidence="1 2">
    <name type="scientific">Sphingomonas metalli</name>
    <dbReference type="NCBI Taxonomy" id="1779358"/>
    <lineage>
        <taxon>Bacteria</taxon>
        <taxon>Pseudomonadati</taxon>
        <taxon>Pseudomonadota</taxon>
        <taxon>Alphaproteobacteria</taxon>
        <taxon>Sphingomonadales</taxon>
        <taxon>Sphingomonadaceae</taxon>
        <taxon>Sphingomonas</taxon>
    </lineage>
</organism>
<dbReference type="InterPro" id="IPR009100">
    <property type="entry name" value="AcylCoA_DH/oxidase_NM_dom_sf"/>
</dbReference>
<dbReference type="SUPFAM" id="SSF56645">
    <property type="entry name" value="Acyl-CoA dehydrogenase NM domain-like"/>
    <property type="match status" value="1"/>
</dbReference>
<protein>
    <submittedName>
        <fullName evidence="1">Acyl-CoA dehydrogenase</fullName>
    </submittedName>
</protein>